<feature type="domain" description="DUF3444" evidence="1">
    <location>
        <begin position="201"/>
        <end position="403"/>
    </location>
</feature>
<dbReference type="AlphaFoldDB" id="A0AAP0LV55"/>
<dbReference type="EMBL" id="JBCGBO010000007">
    <property type="protein sequence ID" value="KAK9187875.1"/>
    <property type="molecule type" value="Genomic_DNA"/>
</dbReference>
<dbReference type="Proteomes" id="UP001428341">
    <property type="component" value="Unassembled WGS sequence"/>
</dbReference>
<accession>A0AAP0LV55</accession>
<evidence type="ECO:0000313" key="3">
    <source>
        <dbReference type="Proteomes" id="UP001428341"/>
    </source>
</evidence>
<dbReference type="Pfam" id="PF11926">
    <property type="entry name" value="DUF3444"/>
    <property type="match status" value="2"/>
</dbReference>
<reference evidence="2 3" key="1">
    <citation type="submission" date="2024-05" db="EMBL/GenBank/DDBJ databases">
        <title>Haplotype-resolved chromosome-level genome assembly of Huyou (Citrus changshanensis).</title>
        <authorList>
            <person name="Miao C."/>
            <person name="Chen W."/>
            <person name="Wu Y."/>
            <person name="Wang L."/>
            <person name="Zhao S."/>
            <person name="Grierson D."/>
            <person name="Xu C."/>
            <person name="Chen K."/>
        </authorList>
    </citation>
    <scope>NUCLEOTIDE SEQUENCE [LARGE SCALE GENOMIC DNA]</scope>
    <source>
        <strain evidence="2">01-14</strain>
        <tissue evidence="2">Leaf</tissue>
    </source>
</reference>
<keyword evidence="3" id="KW-1185">Reference proteome</keyword>
<comment type="caution">
    <text evidence="2">The sequence shown here is derived from an EMBL/GenBank/DDBJ whole genome shotgun (WGS) entry which is preliminary data.</text>
</comment>
<evidence type="ECO:0000313" key="2">
    <source>
        <dbReference type="EMBL" id="KAK9187875.1"/>
    </source>
</evidence>
<sequence>MDENRIMALREIWVAKLMMHNEDYDFARDKLLTAQQLYPALDDIDSMLSVCDMLLLAAGIKLSDSEINKSWIFELLKPLQKLLTSLQPIRDDFPGTDLALQFLHDAFSKLSDQEKQSEYDLKHSLGGCTYTCDRTSSCHILGRLIEQSNSTEVNSKNSRNFGLFPLRDCDADEQVGLITYQASHSENNSISNPMIITLRKSNQEFYNFENNRKLENIQAGQIWAAHLQANVNRSYRYALINYNGSYELHVTWLKPIPIRPSETRWYFSGLPVGCGSFDLNPVVHDLESPMIFSHKCSPVHTGTQDQFEIYPKIGEIWALYQNWNCDEWANDPQKLKGCKFDLVEMLSDFSKTSGAHVVCLEKVEAFRSVFQRQKIGQYPVIYQIPSNHLYIFSHNIPAYRLLGGDNGKVGTAIFELDQSALPDDMVHGTSTEIISVEEKLDSSSGFTPNKYLPSFESSADSQLLKHTWSPVDFAIGQVWAVYCGKENMPRPYVQIVKVISATQVYVTFLEPLPVFHLDTEWKKKNLPIACGLFELGKTSVILKMSHFSHSMEYERSVTENEPHFIIYPKKGEVWAVYEDWNEEWQQNDYKNYHYYIVEILSDLLDENGMTIARLAEVENNLTFFRRQQNDGFDITCTVSQAEMFSFSHKIPAFKVQGTAIYGIPEDSWHLDPNALPLKQVSVRAKTLPVKIEISVTFNSPRNHVGKSAP</sequence>
<proteinExistence type="predicted"/>
<dbReference type="InterPro" id="IPR024593">
    <property type="entry name" value="DUF3444"/>
</dbReference>
<protein>
    <recommendedName>
        <fullName evidence="1">DUF3444 domain-containing protein</fullName>
    </recommendedName>
</protein>
<dbReference type="PANTHER" id="PTHR47374">
    <property type="entry name" value="ENDOSOME ANTIGEN-LIKE PROTEIN, PUTATIVE (DUF3444)-RELATED"/>
    <property type="match status" value="1"/>
</dbReference>
<feature type="domain" description="DUF3444" evidence="1">
    <location>
        <begin position="469"/>
        <end position="658"/>
    </location>
</feature>
<dbReference type="PANTHER" id="PTHR47374:SF10">
    <property type="entry name" value="HEAT SHOCK N-TERMINAL DOMAIN-CONTAINING PROTEIN, PUTATIVE-RELATED"/>
    <property type="match status" value="1"/>
</dbReference>
<gene>
    <name evidence="2" type="ORF">WN944_019274</name>
</gene>
<name>A0AAP0LV55_9ROSI</name>
<organism evidence="2 3">
    <name type="scientific">Citrus x changshan-huyou</name>
    <dbReference type="NCBI Taxonomy" id="2935761"/>
    <lineage>
        <taxon>Eukaryota</taxon>
        <taxon>Viridiplantae</taxon>
        <taxon>Streptophyta</taxon>
        <taxon>Embryophyta</taxon>
        <taxon>Tracheophyta</taxon>
        <taxon>Spermatophyta</taxon>
        <taxon>Magnoliopsida</taxon>
        <taxon>eudicotyledons</taxon>
        <taxon>Gunneridae</taxon>
        <taxon>Pentapetalae</taxon>
        <taxon>rosids</taxon>
        <taxon>malvids</taxon>
        <taxon>Sapindales</taxon>
        <taxon>Rutaceae</taxon>
        <taxon>Aurantioideae</taxon>
        <taxon>Citrus</taxon>
    </lineage>
</organism>
<evidence type="ECO:0000259" key="1">
    <source>
        <dbReference type="Pfam" id="PF11926"/>
    </source>
</evidence>